<keyword evidence="12" id="KW-0325">Glycoprotein</keyword>
<dbReference type="PANTHER" id="PTHR24240">
    <property type="entry name" value="OPSIN"/>
    <property type="match status" value="1"/>
</dbReference>
<keyword evidence="4 14" id="KW-0812">Transmembrane</keyword>
<evidence type="ECO:0000256" key="5">
    <source>
        <dbReference type="ARBA" id="ARBA00022925"/>
    </source>
</evidence>
<keyword evidence="7" id="KW-0157">Chromophore</keyword>
<evidence type="ECO:0000256" key="9">
    <source>
        <dbReference type="ARBA" id="ARBA00023136"/>
    </source>
</evidence>
<evidence type="ECO:0000256" key="10">
    <source>
        <dbReference type="ARBA" id="ARBA00023157"/>
    </source>
</evidence>
<feature type="transmembrane region" description="Helical" evidence="15">
    <location>
        <begin position="270"/>
        <end position="294"/>
    </location>
</feature>
<dbReference type="Proteomes" id="UP000694388">
    <property type="component" value="Unplaced"/>
</dbReference>
<dbReference type="GeneTree" id="ENSGT01120000271854"/>
<keyword evidence="6 15" id="KW-1133">Transmembrane helix</keyword>
<evidence type="ECO:0000256" key="12">
    <source>
        <dbReference type="ARBA" id="ARBA00023180"/>
    </source>
</evidence>
<keyword evidence="13 14" id="KW-0807">Transducer</keyword>
<proteinExistence type="inferred from homology"/>
<accession>A0A8C4R7M2</accession>
<comment type="similarity">
    <text evidence="14">Belongs to the G-protein coupled receptor 1 family.</text>
</comment>
<evidence type="ECO:0000256" key="14">
    <source>
        <dbReference type="RuleBase" id="RU000688"/>
    </source>
</evidence>
<dbReference type="GO" id="GO:0007602">
    <property type="term" value="P:phototransduction"/>
    <property type="evidence" value="ECO:0007669"/>
    <property type="project" value="UniProtKB-KW"/>
</dbReference>
<evidence type="ECO:0000256" key="7">
    <source>
        <dbReference type="ARBA" id="ARBA00022991"/>
    </source>
</evidence>
<name>A0A8C4R7M2_EPTBU</name>
<keyword evidence="3" id="KW-0716">Sensory transduction</keyword>
<dbReference type="OMA" id="MHWNDSS"/>
<protein>
    <submittedName>
        <fullName evidence="17">Retinal pigment epithelium-derived rhodopsin homolog</fullName>
    </submittedName>
</protein>
<dbReference type="Pfam" id="PF00001">
    <property type="entry name" value="7tm_1"/>
    <property type="match status" value="1"/>
</dbReference>
<evidence type="ECO:0000256" key="13">
    <source>
        <dbReference type="ARBA" id="ARBA00023224"/>
    </source>
</evidence>
<dbReference type="InterPro" id="IPR000276">
    <property type="entry name" value="GPCR_Rhodpsn"/>
</dbReference>
<evidence type="ECO:0000313" key="18">
    <source>
        <dbReference type="Proteomes" id="UP000694388"/>
    </source>
</evidence>
<feature type="transmembrane region" description="Helical" evidence="15">
    <location>
        <begin position="236"/>
        <end position="258"/>
    </location>
</feature>
<keyword evidence="10" id="KW-1015">Disulfide bond</keyword>
<dbReference type="SUPFAM" id="SSF81321">
    <property type="entry name" value="Family A G protein-coupled receptor-like"/>
    <property type="match status" value="1"/>
</dbReference>
<dbReference type="PRINTS" id="PR00237">
    <property type="entry name" value="GPCRRHODOPSN"/>
</dbReference>
<dbReference type="PRINTS" id="PR01244">
    <property type="entry name" value="PEROPSIN"/>
</dbReference>
<feature type="transmembrane region" description="Helical" evidence="15">
    <location>
        <begin position="56"/>
        <end position="74"/>
    </location>
</feature>
<evidence type="ECO:0000313" key="17">
    <source>
        <dbReference type="Ensembl" id="ENSEBUP00000026415.1"/>
    </source>
</evidence>
<dbReference type="FunFam" id="1.20.1070.10:FF:000219">
    <property type="entry name" value="Opsin 5-like 2"/>
    <property type="match status" value="1"/>
</dbReference>
<dbReference type="GO" id="GO:0007601">
    <property type="term" value="P:visual perception"/>
    <property type="evidence" value="ECO:0007669"/>
    <property type="project" value="InterPro"/>
</dbReference>
<keyword evidence="8 14" id="KW-0297">G-protein coupled receptor</keyword>
<feature type="transmembrane region" description="Helical" evidence="15">
    <location>
        <begin position="176"/>
        <end position="200"/>
    </location>
</feature>
<keyword evidence="11 14" id="KW-0675">Receptor</keyword>
<dbReference type="GO" id="GO:0009881">
    <property type="term" value="F:photoreceptor activity"/>
    <property type="evidence" value="ECO:0007669"/>
    <property type="project" value="UniProtKB-KW"/>
</dbReference>
<dbReference type="AlphaFoldDB" id="A0A8C4R7M2"/>
<reference evidence="17" key="2">
    <citation type="submission" date="2025-09" db="UniProtKB">
        <authorList>
            <consortium name="Ensembl"/>
        </authorList>
    </citation>
    <scope>IDENTIFICATION</scope>
</reference>
<dbReference type="Ensembl" id="ENSEBUT00000026991.1">
    <property type="protein sequence ID" value="ENSEBUP00000026415.1"/>
    <property type="gene ID" value="ENSEBUG00000016267.1"/>
</dbReference>
<evidence type="ECO:0000256" key="11">
    <source>
        <dbReference type="ARBA" id="ARBA00023170"/>
    </source>
</evidence>
<feature type="transmembrane region" description="Helical" evidence="15">
    <location>
        <begin position="24"/>
        <end position="44"/>
    </location>
</feature>
<keyword evidence="5" id="KW-0681">Retinal protein</keyword>
<feature type="domain" description="G-protein coupled receptors family 1 profile" evidence="16">
    <location>
        <begin position="35"/>
        <end position="287"/>
    </location>
</feature>
<evidence type="ECO:0000256" key="8">
    <source>
        <dbReference type="ARBA" id="ARBA00023040"/>
    </source>
</evidence>
<comment type="subcellular location">
    <subcellularLocation>
        <location evidence="1">Membrane</location>
        <topology evidence="1">Multi-pass membrane protein</topology>
    </subcellularLocation>
</comment>
<dbReference type="InterPro" id="IPR017452">
    <property type="entry name" value="GPCR_Rhodpsn_7TM"/>
</dbReference>
<evidence type="ECO:0000256" key="15">
    <source>
        <dbReference type="SAM" id="Phobius"/>
    </source>
</evidence>
<evidence type="ECO:0000256" key="1">
    <source>
        <dbReference type="ARBA" id="ARBA00004141"/>
    </source>
</evidence>
<keyword evidence="9 15" id="KW-0472">Membrane</keyword>
<evidence type="ECO:0000259" key="16">
    <source>
        <dbReference type="PROSITE" id="PS50262"/>
    </source>
</evidence>
<sequence length="325" mass="35958">MHSVCIEHLNQPLVLADWCDLTNVLSLTGCLSIGMNLMVLAMFVRFPDLLTSTNVLILHLALTDVGVSSLGYPLSAASAWRGQWSFGWIGCQIYAAVNIFFGMASIALLTLVAVDRYLIICRPHRGDHTIFAAPIVLAWCNALFWATAPLFGWAAYAPDPTGTTCTVHWRHADTSFMTYTLAVVFVNFVIPFGAMCFCYGQVWRSLRHRHENSTNKACVTAITDLNNQRAVTKMSMMMIAAFLVAWSPYAVICLWASFGNPHDIPGPMAIIAPLFAKSSTFYNPIIYISTNACFRKALMHLLRCHSHQAFTLNHSSPCGSQIPLT</sequence>
<dbReference type="PROSITE" id="PS50262">
    <property type="entry name" value="G_PROTEIN_RECEP_F1_2"/>
    <property type="match status" value="1"/>
</dbReference>
<reference evidence="17" key="1">
    <citation type="submission" date="2025-08" db="UniProtKB">
        <authorList>
            <consortium name="Ensembl"/>
        </authorList>
    </citation>
    <scope>IDENTIFICATION</scope>
</reference>
<dbReference type="PROSITE" id="PS00237">
    <property type="entry name" value="G_PROTEIN_RECEP_F1_1"/>
    <property type="match status" value="1"/>
</dbReference>
<dbReference type="Gene3D" id="1.20.1070.10">
    <property type="entry name" value="Rhodopsin 7-helix transmembrane proteins"/>
    <property type="match status" value="1"/>
</dbReference>
<organism evidence="17 18">
    <name type="scientific">Eptatretus burgeri</name>
    <name type="common">Inshore hagfish</name>
    <dbReference type="NCBI Taxonomy" id="7764"/>
    <lineage>
        <taxon>Eukaryota</taxon>
        <taxon>Metazoa</taxon>
        <taxon>Chordata</taxon>
        <taxon>Craniata</taxon>
        <taxon>Vertebrata</taxon>
        <taxon>Cyclostomata</taxon>
        <taxon>Myxini</taxon>
        <taxon>Myxiniformes</taxon>
        <taxon>Myxinidae</taxon>
        <taxon>Eptatretinae</taxon>
        <taxon>Eptatretus</taxon>
    </lineage>
</organism>
<feature type="transmembrane region" description="Helical" evidence="15">
    <location>
        <begin position="86"/>
        <end position="114"/>
    </location>
</feature>
<dbReference type="InterPro" id="IPR050125">
    <property type="entry name" value="GPCR_opsins"/>
</dbReference>
<dbReference type="InterPro" id="IPR027430">
    <property type="entry name" value="Retinal_BS"/>
</dbReference>
<dbReference type="InterPro" id="IPR002962">
    <property type="entry name" value="Peropsin"/>
</dbReference>
<dbReference type="PROSITE" id="PS00238">
    <property type="entry name" value="OPSIN"/>
    <property type="match status" value="1"/>
</dbReference>
<evidence type="ECO:0000256" key="6">
    <source>
        <dbReference type="ARBA" id="ARBA00022989"/>
    </source>
</evidence>
<dbReference type="GO" id="GO:0004930">
    <property type="term" value="F:G protein-coupled receptor activity"/>
    <property type="evidence" value="ECO:0007669"/>
    <property type="project" value="UniProtKB-KW"/>
</dbReference>
<feature type="transmembrane region" description="Helical" evidence="15">
    <location>
        <begin position="135"/>
        <end position="156"/>
    </location>
</feature>
<evidence type="ECO:0000256" key="3">
    <source>
        <dbReference type="ARBA" id="ARBA00022606"/>
    </source>
</evidence>
<keyword evidence="18" id="KW-1185">Reference proteome</keyword>
<dbReference type="GO" id="GO:0016020">
    <property type="term" value="C:membrane"/>
    <property type="evidence" value="ECO:0007669"/>
    <property type="project" value="UniProtKB-SubCell"/>
</dbReference>
<evidence type="ECO:0000256" key="4">
    <source>
        <dbReference type="ARBA" id="ARBA00022692"/>
    </source>
</evidence>
<evidence type="ECO:0000256" key="2">
    <source>
        <dbReference type="ARBA" id="ARBA00022543"/>
    </source>
</evidence>
<keyword evidence="2" id="KW-0600">Photoreceptor protein</keyword>